<dbReference type="WBParaSite" id="Hba_02487">
    <property type="protein sequence ID" value="Hba_02487"/>
    <property type="gene ID" value="Hba_02487"/>
</dbReference>
<dbReference type="Gene3D" id="3.30.460.10">
    <property type="entry name" value="Beta Polymerase, domain 2"/>
    <property type="match status" value="1"/>
</dbReference>
<dbReference type="Proteomes" id="UP000095283">
    <property type="component" value="Unplaced"/>
</dbReference>
<feature type="domain" description="DZF" evidence="5">
    <location>
        <begin position="1"/>
        <end position="185"/>
    </location>
</feature>
<dbReference type="AlphaFoldDB" id="A0A1I7WCN8"/>
<keyword evidence="4" id="KW-0804">Transcription</keyword>
<name>A0A1I7WCN8_HETBA</name>
<evidence type="ECO:0000259" key="5">
    <source>
        <dbReference type="PROSITE" id="PS51703"/>
    </source>
</evidence>
<keyword evidence="1" id="KW-0805">Transcription regulation</keyword>
<keyword evidence="2" id="KW-0238">DNA-binding</keyword>
<dbReference type="SMART" id="SM00572">
    <property type="entry name" value="DZF"/>
    <property type="match status" value="1"/>
</dbReference>
<dbReference type="Pfam" id="PF07528">
    <property type="entry name" value="DZF_N"/>
    <property type="match status" value="1"/>
</dbReference>
<dbReference type="GO" id="GO:0071013">
    <property type="term" value="C:catalytic step 2 spliceosome"/>
    <property type="evidence" value="ECO:0007669"/>
    <property type="project" value="TreeGrafter"/>
</dbReference>
<accession>A0A1I7WCN8</accession>
<evidence type="ECO:0000313" key="7">
    <source>
        <dbReference type="WBParaSite" id="Hba_02487"/>
    </source>
</evidence>
<dbReference type="PANTHER" id="PTHR46447:SF1">
    <property type="entry name" value="INTERLEUKIN ENHANCER-BINDING FACTOR 2"/>
    <property type="match status" value="1"/>
</dbReference>
<dbReference type="GO" id="GO:0045893">
    <property type="term" value="P:positive regulation of DNA-templated transcription"/>
    <property type="evidence" value="ECO:0007669"/>
    <property type="project" value="TreeGrafter"/>
</dbReference>
<evidence type="ECO:0000313" key="6">
    <source>
        <dbReference type="Proteomes" id="UP000095283"/>
    </source>
</evidence>
<dbReference type="PROSITE" id="PS51703">
    <property type="entry name" value="DZF"/>
    <property type="match status" value="1"/>
</dbReference>
<dbReference type="PANTHER" id="PTHR46447">
    <property type="entry name" value="INTERLEUKIN ENHANCER-BINDING FACTOR"/>
    <property type="match status" value="1"/>
</dbReference>
<proteinExistence type="predicted"/>
<evidence type="ECO:0000256" key="3">
    <source>
        <dbReference type="ARBA" id="ARBA00023159"/>
    </source>
</evidence>
<dbReference type="GO" id="GO:0003677">
    <property type="term" value="F:DNA binding"/>
    <property type="evidence" value="ECO:0007669"/>
    <property type="project" value="UniProtKB-KW"/>
</dbReference>
<dbReference type="PROSITE" id="PS50152">
    <property type="entry name" value="25A_SYNTH_3"/>
    <property type="match status" value="1"/>
</dbReference>
<evidence type="ECO:0000256" key="2">
    <source>
        <dbReference type="ARBA" id="ARBA00023125"/>
    </source>
</evidence>
<protein>
    <submittedName>
        <fullName evidence="7">DZF domain-containing protein</fullName>
    </submittedName>
</protein>
<evidence type="ECO:0000256" key="4">
    <source>
        <dbReference type="ARBA" id="ARBA00023163"/>
    </source>
</evidence>
<dbReference type="InterPro" id="IPR052134">
    <property type="entry name" value="ILF2"/>
</dbReference>
<dbReference type="InterPro" id="IPR006561">
    <property type="entry name" value="DZF_dom"/>
</dbReference>
<keyword evidence="3" id="KW-0010">Activator</keyword>
<dbReference type="SUPFAM" id="SSF81301">
    <property type="entry name" value="Nucleotidyltransferase"/>
    <property type="match status" value="1"/>
</dbReference>
<dbReference type="InterPro" id="IPR049401">
    <property type="entry name" value="DZF_dom_N"/>
</dbReference>
<keyword evidence="6" id="KW-1185">Reference proteome</keyword>
<reference evidence="7" key="1">
    <citation type="submission" date="2016-11" db="UniProtKB">
        <authorList>
            <consortium name="WormBaseParasite"/>
        </authorList>
    </citation>
    <scope>IDENTIFICATION</scope>
</reference>
<dbReference type="InterPro" id="IPR043519">
    <property type="entry name" value="NT_sf"/>
</dbReference>
<sequence length="185" mass="20253">MRGSYRGGFRGVRGGFSGPGYSSGPGYPMRPPPFDIHIANDIFERVAEHDETQLTQKLEEIREVGSYKKDTALHGHTVADITVVMNTLPTFESVAALGGKISEELRVQKEALKCLVVSCVSRDFGCLLAGTNAQVRILITTLPSNAPNLEPDLHLSEKIMMTNHHAIRHAVWFEEASAQSPIKVA</sequence>
<evidence type="ECO:0000256" key="1">
    <source>
        <dbReference type="ARBA" id="ARBA00023015"/>
    </source>
</evidence>
<dbReference type="GO" id="GO:0003725">
    <property type="term" value="F:double-stranded RNA binding"/>
    <property type="evidence" value="ECO:0007669"/>
    <property type="project" value="TreeGrafter"/>
</dbReference>
<organism evidence="6 7">
    <name type="scientific">Heterorhabditis bacteriophora</name>
    <name type="common">Entomopathogenic nematode worm</name>
    <dbReference type="NCBI Taxonomy" id="37862"/>
    <lineage>
        <taxon>Eukaryota</taxon>
        <taxon>Metazoa</taxon>
        <taxon>Ecdysozoa</taxon>
        <taxon>Nematoda</taxon>
        <taxon>Chromadorea</taxon>
        <taxon>Rhabditida</taxon>
        <taxon>Rhabditina</taxon>
        <taxon>Rhabditomorpha</taxon>
        <taxon>Strongyloidea</taxon>
        <taxon>Heterorhabditidae</taxon>
        <taxon>Heterorhabditis</taxon>
    </lineage>
</organism>